<evidence type="ECO:0000313" key="2">
    <source>
        <dbReference type="Proteomes" id="UP000003781"/>
    </source>
</evidence>
<dbReference type="Proteomes" id="UP000003781">
    <property type="component" value="Unassembled WGS sequence"/>
</dbReference>
<sequence length="69" mass="7911">MHFTGKSLSKEHIELAGIDLPHISDCLLKEIRSEIRAKLKRASITNEEDFQEIVTATVAEIMPLWVYED</sequence>
<evidence type="ECO:0000313" key="1">
    <source>
        <dbReference type="EMBL" id="EAZ90721.1"/>
    </source>
</evidence>
<organism evidence="1 2">
    <name type="scientific">Crocosphaera chwakensis CCY0110</name>
    <dbReference type="NCBI Taxonomy" id="391612"/>
    <lineage>
        <taxon>Bacteria</taxon>
        <taxon>Bacillati</taxon>
        <taxon>Cyanobacteriota</taxon>
        <taxon>Cyanophyceae</taxon>
        <taxon>Oscillatoriophycideae</taxon>
        <taxon>Chroococcales</taxon>
        <taxon>Aphanothecaceae</taxon>
        <taxon>Crocosphaera</taxon>
        <taxon>Crocosphaera chwakensis</taxon>
    </lineage>
</organism>
<comment type="caution">
    <text evidence="1">The sequence shown here is derived from an EMBL/GenBank/DDBJ whole genome shotgun (WGS) entry which is preliminary data.</text>
</comment>
<keyword evidence="2" id="KW-1185">Reference proteome</keyword>
<name>A3IS43_9CHRO</name>
<dbReference type="eggNOG" id="ENOG5032HM0">
    <property type="taxonomic scope" value="Bacteria"/>
</dbReference>
<dbReference type="OrthoDB" id="582906at2"/>
<protein>
    <submittedName>
        <fullName evidence="1">Uncharacterized protein</fullName>
    </submittedName>
</protein>
<dbReference type="AlphaFoldDB" id="A3IS43"/>
<reference evidence="1 2" key="1">
    <citation type="submission" date="2007-03" db="EMBL/GenBank/DDBJ databases">
        <authorList>
            <person name="Stal L."/>
            <person name="Ferriera S."/>
            <person name="Johnson J."/>
            <person name="Kravitz S."/>
            <person name="Beeson K."/>
            <person name="Sutton G."/>
            <person name="Rogers Y.-H."/>
            <person name="Friedman R."/>
            <person name="Frazier M."/>
            <person name="Venter J.C."/>
        </authorList>
    </citation>
    <scope>NUCLEOTIDE SEQUENCE [LARGE SCALE GENOMIC DNA]</scope>
    <source>
        <strain evidence="1 2">CCY0110</strain>
    </source>
</reference>
<accession>A3IS43</accession>
<dbReference type="EMBL" id="AAXW01000021">
    <property type="protein sequence ID" value="EAZ90721.1"/>
    <property type="molecule type" value="Genomic_DNA"/>
</dbReference>
<gene>
    <name evidence="1" type="ORF">CY0110_32275</name>
</gene>
<proteinExistence type="predicted"/>